<dbReference type="EMBL" id="FOYZ01000010">
    <property type="protein sequence ID" value="SFR94719.1"/>
    <property type="molecule type" value="Genomic_DNA"/>
</dbReference>
<dbReference type="InterPro" id="IPR038109">
    <property type="entry name" value="DNA_bind_recomb_sf"/>
</dbReference>
<organism evidence="2 3">
    <name type="scientific">Anaeromicropila populeti</name>
    <dbReference type="NCBI Taxonomy" id="37658"/>
    <lineage>
        <taxon>Bacteria</taxon>
        <taxon>Bacillati</taxon>
        <taxon>Bacillota</taxon>
        <taxon>Clostridia</taxon>
        <taxon>Lachnospirales</taxon>
        <taxon>Lachnospiraceae</taxon>
        <taxon>Anaeromicropila</taxon>
    </lineage>
</organism>
<protein>
    <recommendedName>
        <fullName evidence="1">Recombinase domain-containing protein</fullName>
    </recommendedName>
</protein>
<proteinExistence type="predicted"/>
<feature type="domain" description="Recombinase" evidence="1">
    <location>
        <begin position="5"/>
        <end position="91"/>
    </location>
</feature>
<accession>A0A1I6KU22</accession>
<evidence type="ECO:0000259" key="1">
    <source>
        <dbReference type="PROSITE" id="PS51737"/>
    </source>
</evidence>
<evidence type="ECO:0000313" key="3">
    <source>
        <dbReference type="Proteomes" id="UP000199659"/>
    </source>
</evidence>
<gene>
    <name evidence="2" type="ORF">SAMN05661086_02728</name>
</gene>
<dbReference type="Proteomes" id="UP000199659">
    <property type="component" value="Unassembled WGS sequence"/>
</dbReference>
<dbReference type="OrthoDB" id="2188903at2"/>
<keyword evidence="3" id="KW-1185">Reference proteome</keyword>
<name>A0A1I6KU22_9FIRM</name>
<dbReference type="GO" id="GO:0003677">
    <property type="term" value="F:DNA binding"/>
    <property type="evidence" value="ECO:0007669"/>
    <property type="project" value="InterPro"/>
</dbReference>
<dbReference type="PROSITE" id="PS51737">
    <property type="entry name" value="RECOMBINASE_DNA_BIND"/>
    <property type="match status" value="1"/>
</dbReference>
<dbReference type="Gene3D" id="3.90.1750.20">
    <property type="entry name" value="Putative Large Serine Recombinase, Chain B, Domain 2"/>
    <property type="match status" value="1"/>
</dbReference>
<reference evidence="2 3" key="1">
    <citation type="submission" date="2016-10" db="EMBL/GenBank/DDBJ databases">
        <authorList>
            <person name="de Groot N.N."/>
        </authorList>
    </citation>
    <scope>NUCLEOTIDE SEQUENCE [LARGE SCALE GENOMIC DNA]</scope>
    <source>
        <strain evidence="2 3">743A</strain>
    </source>
</reference>
<evidence type="ECO:0000313" key="2">
    <source>
        <dbReference type="EMBL" id="SFR94719.1"/>
    </source>
</evidence>
<dbReference type="RefSeq" id="WP_092561650.1">
    <property type="nucleotide sequence ID" value="NZ_FOYZ01000010.1"/>
</dbReference>
<dbReference type="GO" id="GO:0000150">
    <property type="term" value="F:DNA strand exchange activity"/>
    <property type="evidence" value="ECO:0007669"/>
    <property type="project" value="InterPro"/>
</dbReference>
<dbReference type="InterPro" id="IPR011109">
    <property type="entry name" value="DNA_bind_recombinase_dom"/>
</dbReference>
<dbReference type="STRING" id="37658.SAMN05661086_02728"/>
<sequence length="143" mass="15830">MGHTPYGYQIENGQAVIDEAAAATIRELYKNYLAGIALSDAAKKAGLDTYHGTAKRMMLNKHYLGDSFYPAIVDKNTFDAVPIELEKRAGKLGRLDRASAPHSKYVPTDFLMGPAEKELPNPLRQAEYLYSLIRPEVITNGTK</sequence>
<dbReference type="AlphaFoldDB" id="A0A1I6KU22"/>